<feature type="domain" description="MULE transposase" evidence="2">
    <location>
        <begin position="224"/>
        <end position="299"/>
    </location>
</feature>
<protein>
    <submittedName>
        <fullName evidence="3">Uncharacterized protein</fullName>
    </submittedName>
</protein>
<evidence type="ECO:0000259" key="2">
    <source>
        <dbReference type="Pfam" id="PF10551"/>
    </source>
</evidence>
<name>A0A2Z6N4C5_TRISU</name>
<reference evidence="4" key="1">
    <citation type="journal article" date="2017" name="Front. Plant Sci.">
        <title>Climate Clever Clovers: New Paradigm to Reduce the Environmental Footprint of Ruminants by Breeding Low Methanogenic Forages Utilizing Haplotype Variation.</title>
        <authorList>
            <person name="Kaur P."/>
            <person name="Appels R."/>
            <person name="Bayer P.E."/>
            <person name="Keeble-Gagnere G."/>
            <person name="Wang J."/>
            <person name="Hirakawa H."/>
            <person name="Shirasawa K."/>
            <person name="Vercoe P."/>
            <person name="Stefanova K."/>
            <person name="Durmic Z."/>
            <person name="Nichols P."/>
            <person name="Revell C."/>
            <person name="Isobe S.N."/>
            <person name="Edwards D."/>
            <person name="Erskine W."/>
        </authorList>
    </citation>
    <scope>NUCLEOTIDE SEQUENCE [LARGE SCALE GENOMIC DNA]</scope>
    <source>
        <strain evidence="4">cv. Daliak</strain>
    </source>
</reference>
<evidence type="ECO:0000313" key="4">
    <source>
        <dbReference type="Proteomes" id="UP000242715"/>
    </source>
</evidence>
<dbReference type="InterPro" id="IPR004330">
    <property type="entry name" value="FAR1_DNA_bnd_dom"/>
</dbReference>
<gene>
    <name evidence="3" type="ORF">TSUD_322480</name>
</gene>
<accession>A0A2Z6N4C5</accession>
<keyword evidence="4" id="KW-1185">Reference proteome</keyword>
<dbReference type="EMBL" id="DF973722">
    <property type="protein sequence ID" value="GAU38571.1"/>
    <property type="molecule type" value="Genomic_DNA"/>
</dbReference>
<feature type="domain" description="FAR1" evidence="1">
    <location>
        <begin position="46"/>
        <end position="129"/>
    </location>
</feature>
<proteinExistence type="predicted"/>
<evidence type="ECO:0000259" key="1">
    <source>
        <dbReference type="Pfam" id="PF03101"/>
    </source>
</evidence>
<dbReference type="PANTHER" id="PTHR47718:SF13">
    <property type="entry name" value="OS09G0290500 PROTEIN"/>
    <property type="match status" value="1"/>
</dbReference>
<dbReference type="InterPro" id="IPR018289">
    <property type="entry name" value="MULE_transposase_dom"/>
</dbReference>
<dbReference type="OrthoDB" id="1936008at2759"/>
<dbReference type="Pfam" id="PF03101">
    <property type="entry name" value="FAR1"/>
    <property type="match status" value="1"/>
</dbReference>
<dbReference type="Pfam" id="PF10551">
    <property type="entry name" value="MULE"/>
    <property type="match status" value="1"/>
</dbReference>
<evidence type="ECO:0000313" key="3">
    <source>
        <dbReference type="EMBL" id="GAU38571.1"/>
    </source>
</evidence>
<organism evidence="3 4">
    <name type="scientific">Trifolium subterraneum</name>
    <name type="common">Subterranean clover</name>
    <dbReference type="NCBI Taxonomy" id="3900"/>
    <lineage>
        <taxon>Eukaryota</taxon>
        <taxon>Viridiplantae</taxon>
        <taxon>Streptophyta</taxon>
        <taxon>Embryophyta</taxon>
        <taxon>Tracheophyta</taxon>
        <taxon>Spermatophyta</taxon>
        <taxon>Magnoliopsida</taxon>
        <taxon>eudicotyledons</taxon>
        <taxon>Gunneridae</taxon>
        <taxon>Pentapetalae</taxon>
        <taxon>rosids</taxon>
        <taxon>fabids</taxon>
        <taxon>Fabales</taxon>
        <taxon>Fabaceae</taxon>
        <taxon>Papilionoideae</taxon>
        <taxon>50 kb inversion clade</taxon>
        <taxon>NPAAA clade</taxon>
        <taxon>Hologalegina</taxon>
        <taxon>IRL clade</taxon>
        <taxon>Trifolieae</taxon>
        <taxon>Trifolium</taxon>
    </lineage>
</organism>
<dbReference type="Proteomes" id="UP000242715">
    <property type="component" value="Unassembled WGS sequence"/>
</dbReference>
<dbReference type="AlphaFoldDB" id="A0A2Z6N4C5"/>
<dbReference type="PANTHER" id="PTHR47718">
    <property type="entry name" value="OS01G0519700 PROTEIN"/>
    <property type="match status" value="1"/>
</dbReference>
<sequence length="365" mass="42223">MDSSNKTVDCGSSGHEFIKIDKFQDDGAYWEPATDMCFSSADDVKSFYGEYALRRGWKIRTSRKCQDGEICYLILACSREGYVVSKVPCTLKTNPTKVKKCPARRCIKMDTDGLWYITKFDPSYFHECSPTKASLFKANKKINLHVKRTIEINDDARVMINKTFQYLVKDTGRGGMKIYHFVKETEQTANLFYEIDVDNEFHVRNVFWADARSRAAYEDFGDAVTFDTTYLTNKYDMPFDVFLGVNHHGQSTLLGCGLVSREDTESFIWLFKSWLRCMVGKAPVGIITGQCKAMQNAIECSEYKNIKAAMKEAVYDTYATNDFEEKWCSFIDKFELQQNNWLSGLYNERHRWVPTLLRKTFWAGL</sequence>